<reference evidence="3 4" key="1">
    <citation type="submission" date="2006-03" db="EMBL/GenBank/DDBJ databases">
        <title>Complete sequence of Shewanella denitrificans OS217.</title>
        <authorList>
            <consortium name="US DOE Joint Genome Institute"/>
            <person name="Copeland A."/>
            <person name="Lucas S."/>
            <person name="Lapidus A."/>
            <person name="Barry K."/>
            <person name="Detter J.C."/>
            <person name="Glavina del Rio T."/>
            <person name="Hammon N."/>
            <person name="Israni S."/>
            <person name="Dalin E."/>
            <person name="Tice H."/>
            <person name="Pitluck S."/>
            <person name="Brettin T."/>
            <person name="Bruce D."/>
            <person name="Han C."/>
            <person name="Tapia R."/>
            <person name="Gilna P."/>
            <person name="Kiss H."/>
            <person name="Schmutz J."/>
            <person name="Larimer F."/>
            <person name="Land M."/>
            <person name="Hauser L."/>
            <person name="Kyrpides N."/>
            <person name="Lykidis A."/>
            <person name="Richardson P."/>
        </authorList>
    </citation>
    <scope>NUCLEOTIDE SEQUENCE [LARGE SCALE GENOMIC DNA]</scope>
    <source>
        <strain evidence="4">OS217 / ATCC BAA-1090 / DSM 15013</strain>
    </source>
</reference>
<feature type="transmembrane region" description="Helical" evidence="1">
    <location>
        <begin position="12"/>
        <end position="31"/>
    </location>
</feature>
<evidence type="ECO:0000313" key="4">
    <source>
        <dbReference type="Proteomes" id="UP000001982"/>
    </source>
</evidence>
<proteinExistence type="predicted"/>
<dbReference type="PANTHER" id="PTHR39430">
    <property type="entry name" value="MEMBRANE-ASSOCIATED PROTEASE-RELATED"/>
    <property type="match status" value="1"/>
</dbReference>
<evidence type="ECO:0000256" key="1">
    <source>
        <dbReference type="SAM" id="Phobius"/>
    </source>
</evidence>
<dbReference type="InterPro" id="IPR003675">
    <property type="entry name" value="Rce1/LyrA-like_dom"/>
</dbReference>
<keyword evidence="4" id="KW-1185">Reference proteome</keyword>
<sequence length="295" mass="32912">MKNIFFNNNQVRNGWWILIFIALVAITRPIYKPIKQGLGQLGFTEQMLEPVSFLLLLLVTWICIKVRKESLSDVGMGVNKRWFKHFFVGTFAGLGMMFATVALIWFVGGVTFELDENRNWQVLSYGFYLFLVGSLVEEILHRGFIFQRLIDGIGVWGAQLLIASLFVLGHWGNPGMQGTTQVFASLDLFIGSLVLGLAYLKTRSLALPIGLHLGWNWAQGNILGFGVSGFDKTGWFKPVFHGMEEWMTGGDFGPEASMFSVLISIITLVILIRWKGNVDNTNTAKLPIAEGPATA</sequence>
<dbReference type="STRING" id="318161.Sden_1909"/>
<feature type="transmembrane region" description="Helical" evidence="1">
    <location>
        <begin position="86"/>
        <end position="108"/>
    </location>
</feature>
<dbReference type="PANTHER" id="PTHR39430:SF1">
    <property type="entry name" value="PROTEASE"/>
    <property type="match status" value="1"/>
</dbReference>
<name>Q12MY4_SHEDO</name>
<protein>
    <submittedName>
        <fullName evidence="3">Abortive infection protein</fullName>
    </submittedName>
</protein>
<dbReference type="eggNOG" id="COG1266">
    <property type="taxonomic scope" value="Bacteria"/>
</dbReference>
<evidence type="ECO:0000259" key="2">
    <source>
        <dbReference type="Pfam" id="PF02517"/>
    </source>
</evidence>
<gene>
    <name evidence="3" type="ordered locus">Sden_1909</name>
</gene>
<feature type="domain" description="CAAX prenyl protease 2/Lysostaphin resistance protein A-like" evidence="2">
    <location>
        <begin position="121"/>
        <end position="217"/>
    </location>
</feature>
<dbReference type="OrthoDB" id="118729at2"/>
<dbReference type="Proteomes" id="UP000001982">
    <property type="component" value="Chromosome"/>
</dbReference>
<keyword evidence="1" id="KW-0812">Transmembrane</keyword>
<dbReference type="HOGENOM" id="CLU_051806_4_2_6"/>
<feature type="transmembrane region" description="Helical" evidence="1">
    <location>
        <begin position="183"/>
        <end position="200"/>
    </location>
</feature>
<evidence type="ECO:0000313" key="3">
    <source>
        <dbReference type="EMBL" id="ABE55192.1"/>
    </source>
</evidence>
<dbReference type="GO" id="GO:0080120">
    <property type="term" value="P:CAAX-box protein maturation"/>
    <property type="evidence" value="ECO:0007669"/>
    <property type="project" value="UniProtKB-ARBA"/>
</dbReference>
<feature type="transmembrane region" description="Helical" evidence="1">
    <location>
        <begin position="152"/>
        <end position="171"/>
    </location>
</feature>
<dbReference type="EMBL" id="CP000302">
    <property type="protein sequence ID" value="ABE55192.1"/>
    <property type="molecule type" value="Genomic_DNA"/>
</dbReference>
<organism evidence="3 4">
    <name type="scientific">Shewanella denitrificans (strain OS217 / ATCC BAA-1090 / DSM 15013)</name>
    <dbReference type="NCBI Taxonomy" id="318161"/>
    <lineage>
        <taxon>Bacteria</taxon>
        <taxon>Pseudomonadati</taxon>
        <taxon>Pseudomonadota</taxon>
        <taxon>Gammaproteobacteria</taxon>
        <taxon>Alteromonadales</taxon>
        <taxon>Shewanellaceae</taxon>
        <taxon>Shewanella</taxon>
    </lineage>
</organism>
<keyword evidence="1" id="KW-1133">Transmembrane helix</keyword>
<dbReference type="KEGG" id="sdn:Sden_1909"/>
<keyword evidence="1" id="KW-0472">Membrane</keyword>
<dbReference type="AlphaFoldDB" id="Q12MY4"/>
<dbReference type="Pfam" id="PF02517">
    <property type="entry name" value="Rce1-like"/>
    <property type="match status" value="1"/>
</dbReference>
<dbReference type="GO" id="GO:0004175">
    <property type="term" value="F:endopeptidase activity"/>
    <property type="evidence" value="ECO:0007669"/>
    <property type="project" value="UniProtKB-ARBA"/>
</dbReference>
<accession>Q12MY4</accession>
<dbReference type="RefSeq" id="WP_011496348.1">
    <property type="nucleotide sequence ID" value="NC_007954.1"/>
</dbReference>
<feature type="transmembrane region" description="Helical" evidence="1">
    <location>
        <begin position="51"/>
        <end position="66"/>
    </location>
</feature>
<feature type="transmembrane region" description="Helical" evidence="1">
    <location>
        <begin position="120"/>
        <end position="140"/>
    </location>
</feature>
<feature type="transmembrane region" description="Helical" evidence="1">
    <location>
        <begin position="256"/>
        <end position="274"/>
    </location>
</feature>